<proteinExistence type="predicted"/>
<comment type="caution">
    <text evidence="1">The sequence shown here is derived from an EMBL/GenBank/DDBJ whole genome shotgun (WGS) entry which is preliminary data.</text>
</comment>
<evidence type="ECO:0000313" key="1">
    <source>
        <dbReference type="EMBL" id="OXA39941.1"/>
    </source>
</evidence>
<dbReference type="EMBL" id="LNIX01000036">
    <property type="protein sequence ID" value="OXA39941.1"/>
    <property type="molecule type" value="Genomic_DNA"/>
</dbReference>
<accession>A0A226D5L6</accession>
<keyword evidence="2" id="KW-1185">Reference proteome</keyword>
<reference evidence="1 2" key="1">
    <citation type="submission" date="2015-12" db="EMBL/GenBank/DDBJ databases">
        <title>The genome of Folsomia candida.</title>
        <authorList>
            <person name="Faddeeva A."/>
            <person name="Derks M.F."/>
            <person name="Anvar Y."/>
            <person name="Smit S."/>
            <person name="Van Straalen N."/>
            <person name="Roelofs D."/>
        </authorList>
    </citation>
    <scope>NUCLEOTIDE SEQUENCE [LARGE SCALE GENOMIC DNA]</scope>
    <source>
        <strain evidence="1 2">VU population</strain>
        <tissue evidence="1">Whole body</tissue>
    </source>
</reference>
<protein>
    <submittedName>
        <fullName evidence="1">Uncharacterized protein</fullName>
    </submittedName>
</protein>
<organism evidence="1 2">
    <name type="scientific">Folsomia candida</name>
    <name type="common">Springtail</name>
    <dbReference type="NCBI Taxonomy" id="158441"/>
    <lineage>
        <taxon>Eukaryota</taxon>
        <taxon>Metazoa</taxon>
        <taxon>Ecdysozoa</taxon>
        <taxon>Arthropoda</taxon>
        <taxon>Hexapoda</taxon>
        <taxon>Collembola</taxon>
        <taxon>Entomobryomorpha</taxon>
        <taxon>Isotomoidea</taxon>
        <taxon>Isotomidae</taxon>
        <taxon>Proisotominae</taxon>
        <taxon>Folsomia</taxon>
    </lineage>
</organism>
<sequence>MADFPCFQEVVTAENDQGETNSVILLYLAKYPTVFWKENFTKAKEKYDLVVIGKLHRKSDPCNIFYYINVGWIETHSIIQISSDALNPRISVFVLLYTNLELWQETRTKLTKTFHEDE</sequence>
<gene>
    <name evidence="1" type="ORF">Fcan01_25237</name>
</gene>
<dbReference type="Proteomes" id="UP000198287">
    <property type="component" value="Unassembled WGS sequence"/>
</dbReference>
<dbReference type="AlphaFoldDB" id="A0A226D5L6"/>
<name>A0A226D5L6_FOLCA</name>
<evidence type="ECO:0000313" key="2">
    <source>
        <dbReference type="Proteomes" id="UP000198287"/>
    </source>
</evidence>